<dbReference type="InterPro" id="IPR012674">
    <property type="entry name" value="Calycin"/>
</dbReference>
<dbReference type="InterPro" id="IPR022271">
    <property type="entry name" value="Lipocalin_ApoD"/>
</dbReference>
<dbReference type="AlphaFoldDB" id="A0A9N9RWC0"/>
<gene>
    <name evidence="4" type="ORF">CHIRRI_LOCUS7221</name>
</gene>
<protein>
    <recommendedName>
        <fullName evidence="3">Lipocalin/cytosolic fatty-acid binding domain-containing protein</fullName>
    </recommendedName>
</protein>
<dbReference type="GO" id="GO:0005737">
    <property type="term" value="C:cytoplasm"/>
    <property type="evidence" value="ECO:0007669"/>
    <property type="project" value="TreeGrafter"/>
</dbReference>
<dbReference type="Pfam" id="PF00061">
    <property type="entry name" value="Lipocalin"/>
    <property type="match status" value="1"/>
</dbReference>
<name>A0A9N9RWC0_9DIPT</name>
<dbReference type="GO" id="GO:0006629">
    <property type="term" value="P:lipid metabolic process"/>
    <property type="evidence" value="ECO:0007669"/>
    <property type="project" value="TreeGrafter"/>
</dbReference>
<evidence type="ECO:0000256" key="2">
    <source>
        <dbReference type="PIRNR" id="PIRNR036893"/>
    </source>
</evidence>
<accession>A0A9N9RWC0</accession>
<proteinExistence type="inferred from homology"/>
<reference evidence="4" key="1">
    <citation type="submission" date="2022-01" db="EMBL/GenBank/DDBJ databases">
        <authorList>
            <person name="King R."/>
        </authorList>
    </citation>
    <scope>NUCLEOTIDE SEQUENCE</scope>
</reference>
<evidence type="ECO:0000313" key="4">
    <source>
        <dbReference type="EMBL" id="CAG9804330.1"/>
    </source>
</evidence>
<reference evidence="4" key="2">
    <citation type="submission" date="2022-10" db="EMBL/GenBank/DDBJ databases">
        <authorList>
            <consortium name="ENA_rothamsted_submissions"/>
            <consortium name="culmorum"/>
            <person name="King R."/>
        </authorList>
    </citation>
    <scope>NUCLEOTIDE SEQUENCE</scope>
</reference>
<dbReference type="GO" id="GO:0000302">
    <property type="term" value="P:response to reactive oxygen species"/>
    <property type="evidence" value="ECO:0007669"/>
    <property type="project" value="TreeGrafter"/>
</dbReference>
<dbReference type="EMBL" id="OU895878">
    <property type="protein sequence ID" value="CAG9804330.1"/>
    <property type="molecule type" value="Genomic_DNA"/>
</dbReference>
<dbReference type="Gene3D" id="2.40.128.20">
    <property type="match status" value="1"/>
</dbReference>
<dbReference type="PANTHER" id="PTHR10612">
    <property type="entry name" value="APOLIPOPROTEIN D"/>
    <property type="match status" value="1"/>
</dbReference>
<evidence type="ECO:0000313" key="5">
    <source>
        <dbReference type="Proteomes" id="UP001153620"/>
    </source>
</evidence>
<comment type="similarity">
    <text evidence="1 2">Belongs to the calycin superfamily. Lipocalin family.</text>
</comment>
<dbReference type="OrthoDB" id="565904at2759"/>
<feature type="domain" description="Lipocalin/cytosolic fatty-acid binding" evidence="3">
    <location>
        <begin position="6"/>
        <end position="120"/>
    </location>
</feature>
<dbReference type="SUPFAM" id="SSF50814">
    <property type="entry name" value="Lipocalins"/>
    <property type="match status" value="1"/>
</dbReference>
<dbReference type="PANTHER" id="PTHR10612:SF62">
    <property type="entry name" value="LIPOCALIN_CYTOSOLIC FATTY-ACID BINDING DOMAIN-CONTAINING PROTEIN"/>
    <property type="match status" value="1"/>
</dbReference>
<dbReference type="Proteomes" id="UP001153620">
    <property type="component" value="Chromosome 2"/>
</dbReference>
<organism evidence="4 5">
    <name type="scientific">Chironomus riparius</name>
    <dbReference type="NCBI Taxonomy" id="315576"/>
    <lineage>
        <taxon>Eukaryota</taxon>
        <taxon>Metazoa</taxon>
        <taxon>Ecdysozoa</taxon>
        <taxon>Arthropoda</taxon>
        <taxon>Hexapoda</taxon>
        <taxon>Insecta</taxon>
        <taxon>Pterygota</taxon>
        <taxon>Neoptera</taxon>
        <taxon>Endopterygota</taxon>
        <taxon>Diptera</taxon>
        <taxon>Nematocera</taxon>
        <taxon>Chironomoidea</taxon>
        <taxon>Chironomidae</taxon>
        <taxon>Chironominae</taxon>
        <taxon>Chironomus</taxon>
    </lineage>
</organism>
<dbReference type="InterPro" id="IPR000566">
    <property type="entry name" value="Lipocln_cytosolic_FA-bd_dom"/>
</dbReference>
<dbReference type="PIRSF" id="PIRSF036893">
    <property type="entry name" value="Lipocalin_ApoD"/>
    <property type="match status" value="1"/>
</dbReference>
<sequence>MKYEDTYGSSLTCAYGVYTSIDDNSVKVVDCELSEGKYTCLTGIISVDNQTLEGRTLYAYFDNPTQKVDAFKYLSTDYDNYAIVYECKEKPTGKSVHYLWISSRTPIMSDSTKTTVDAIIGKYFDQNEVKLIEQNLNICGSRP</sequence>
<evidence type="ECO:0000259" key="3">
    <source>
        <dbReference type="Pfam" id="PF00061"/>
    </source>
</evidence>
<keyword evidence="5" id="KW-1185">Reference proteome</keyword>
<evidence type="ECO:0000256" key="1">
    <source>
        <dbReference type="ARBA" id="ARBA00006889"/>
    </source>
</evidence>